<dbReference type="InterPro" id="IPR015422">
    <property type="entry name" value="PyrdxlP-dep_Trfase_small"/>
</dbReference>
<dbReference type="RefSeq" id="WP_201246457.1">
    <property type="nucleotide sequence ID" value="NZ_NHSF01000067.1"/>
</dbReference>
<evidence type="ECO:0000256" key="7">
    <source>
        <dbReference type="ARBA" id="ARBA00022679"/>
    </source>
</evidence>
<evidence type="ECO:0000313" key="13">
    <source>
        <dbReference type="EMBL" id="MBK5931625.1"/>
    </source>
</evidence>
<dbReference type="AlphaFoldDB" id="A0AAJ0UIZ4"/>
<keyword evidence="5 11" id="KW-0032">Aminotransferase</keyword>
<evidence type="ECO:0000256" key="8">
    <source>
        <dbReference type="ARBA" id="ARBA00022898"/>
    </source>
</evidence>
<dbReference type="InterPro" id="IPR015424">
    <property type="entry name" value="PyrdxlP-dep_Trfase"/>
</dbReference>
<dbReference type="PANTHER" id="PTHR42885:SF2">
    <property type="entry name" value="HISTIDINOL-PHOSPHATE AMINOTRANSFERASE"/>
    <property type="match status" value="1"/>
</dbReference>
<evidence type="ECO:0000256" key="3">
    <source>
        <dbReference type="ARBA" id="ARBA00007970"/>
    </source>
</evidence>
<dbReference type="CDD" id="cd00609">
    <property type="entry name" value="AAT_like"/>
    <property type="match status" value="1"/>
</dbReference>
<dbReference type="Proteomes" id="UP001296967">
    <property type="component" value="Unassembled WGS sequence"/>
</dbReference>
<comment type="catalytic activity">
    <reaction evidence="10 11">
        <text>L-histidinol phosphate + 2-oxoglutarate = 3-(imidazol-4-yl)-2-oxopropyl phosphate + L-glutamate</text>
        <dbReference type="Rhea" id="RHEA:23744"/>
        <dbReference type="ChEBI" id="CHEBI:16810"/>
        <dbReference type="ChEBI" id="CHEBI:29985"/>
        <dbReference type="ChEBI" id="CHEBI:57766"/>
        <dbReference type="ChEBI" id="CHEBI:57980"/>
        <dbReference type="EC" id="2.6.1.9"/>
    </reaction>
</comment>
<evidence type="ECO:0000256" key="5">
    <source>
        <dbReference type="ARBA" id="ARBA00022576"/>
    </source>
</evidence>
<evidence type="ECO:0000256" key="10">
    <source>
        <dbReference type="ARBA" id="ARBA00047481"/>
    </source>
</evidence>
<proteinExistence type="inferred from homology"/>
<dbReference type="Gene3D" id="3.90.1150.10">
    <property type="entry name" value="Aspartate Aminotransferase, domain 1"/>
    <property type="match status" value="1"/>
</dbReference>
<dbReference type="InterPro" id="IPR005861">
    <property type="entry name" value="HisP_aminotrans"/>
</dbReference>
<evidence type="ECO:0000256" key="11">
    <source>
        <dbReference type="HAMAP-Rule" id="MF_01023"/>
    </source>
</evidence>
<feature type="modified residue" description="N6-(pyridoxal phosphate)lysine" evidence="11">
    <location>
        <position position="240"/>
    </location>
</feature>
<reference evidence="13" key="2">
    <citation type="journal article" date="2020" name="Microorganisms">
        <title>Osmotic Adaptation and Compatible Solute Biosynthesis of Phototrophic Bacteria as Revealed from Genome Analyses.</title>
        <authorList>
            <person name="Imhoff J.F."/>
            <person name="Rahn T."/>
            <person name="Kunzel S."/>
            <person name="Keller A."/>
            <person name="Neulinger S.C."/>
        </authorList>
    </citation>
    <scope>NUCLEOTIDE SEQUENCE</scope>
    <source>
        <strain evidence="13">DSM 4395</strain>
    </source>
</reference>
<dbReference type="EMBL" id="NHSF01000067">
    <property type="protein sequence ID" value="MBK5931625.1"/>
    <property type="molecule type" value="Genomic_DNA"/>
</dbReference>
<protein>
    <recommendedName>
        <fullName evidence="11">Histidinol-phosphate aminotransferase</fullName>
        <ecNumber evidence="11">2.6.1.9</ecNumber>
    </recommendedName>
    <alternativeName>
        <fullName evidence="11">Imidazole acetol-phosphate transaminase</fullName>
    </alternativeName>
</protein>
<dbReference type="Gene3D" id="3.40.640.10">
    <property type="entry name" value="Type I PLP-dependent aspartate aminotransferase-like (Major domain)"/>
    <property type="match status" value="1"/>
</dbReference>
<feature type="domain" description="Aminotransferase class I/classII large" evidence="12">
    <location>
        <begin position="28"/>
        <end position="380"/>
    </location>
</feature>
<reference evidence="13" key="1">
    <citation type="submission" date="2017-05" db="EMBL/GenBank/DDBJ databases">
        <authorList>
            <person name="Imhoff J.F."/>
            <person name="Rahn T."/>
            <person name="Kuenzel S."/>
            <person name="Neulinger S.C."/>
        </authorList>
    </citation>
    <scope>NUCLEOTIDE SEQUENCE</scope>
    <source>
        <strain evidence="13">DSM 4395</strain>
    </source>
</reference>
<evidence type="ECO:0000256" key="1">
    <source>
        <dbReference type="ARBA" id="ARBA00001933"/>
    </source>
</evidence>
<evidence type="ECO:0000259" key="12">
    <source>
        <dbReference type="Pfam" id="PF00155"/>
    </source>
</evidence>
<keyword evidence="9 11" id="KW-0368">Histidine biosynthesis</keyword>
<dbReference type="GO" id="GO:0004400">
    <property type="term" value="F:histidinol-phosphate transaminase activity"/>
    <property type="evidence" value="ECO:0007669"/>
    <property type="project" value="UniProtKB-UniRule"/>
</dbReference>
<keyword evidence="6 11" id="KW-0028">Amino-acid biosynthesis</keyword>
<evidence type="ECO:0000313" key="14">
    <source>
        <dbReference type="Proteomes" id="UP001296967"/>
    </source>
</evidence>
<keyword evidence="8 11" id="KW-0663">Pyridoxal phosphate</keyword>
<dbReference type="EC" id="2.6.1.9" evidence="11"/>
<sequence length="387" mass="41922">MSHLVETLIRPEIQALKAYDVPDATGLIKLDAMENPYRWPEALRDDWLAALREAELNRYPDPQARDLQAALREAMAIPPDMGVLLGNGSDELIQMLALAVAAPGEQTRADAAEAGGEALTNATSGRPTLLSLDPGFVMYRMIARFVGLEYVGVALSAADFALDLDATLAALEHHRPLLTFIAYPNNPTGNLFDPAVIERIIAASPGLVIVDEAYAPFTDASFLPRLGDWPNLLVMRTVSKMGLAGLRLGYLAGPADWIEQIDKVRLPYNINCLSQASATFALRHRDVLDAQTETIRSERDRLASALAELDGGQGRLEPFPSDANFILVRTRPGRAGALFTGLRERGLLIKHLDGSHPLLADCLRITVGTPDENAALLAALAALLDDH</sequence>
<dbReference type="HAMAP" id="MF_01023">
    <property type="entry name" value="HisC_aminotrans_2"/>
    <property type="match status" value="1"/>
</dbReference>
<keyword evidence="14" id="KW-1185">Reference proteome</keyword>
<dbReference type="PANTHER" id="PTHR42885">
    <property type="entry name" value="HISTIDINOL-PHOSPHATE AMINOTRANSFERASE-RELATED"/>
    <property type="match status" value="1"/>
</dbReference>
<keyword evidence="7 11" id="KW-0808">Transferase</keyword>
<comment type="subunit">
    <text evidence="4 11">Homodimer.</text>
</comment>
<name>A0AAJ0UIZ4_HALSE</name>
<evidence type="ECO:0000256" key="4">
    <source>
        <dbReference type="ARBA" id="ARBA00011738"/>
    </source>
</evidence>
<evidence type="ECO:0000256" key="2">
    <source>
        <dbReference type="ARBA" id="ARBA00005011"/>
    </source>
</evidence>
<dbReference type="GO" id="GO:0030170">
    <property type="term" value="F:pyridoxal phosphate binding"/>
    <property type="evidence" value="ECO:0007669"/>
    <property type="project" value="InterPro"/>
</dbReference>
<gene>
    <name evidence="11" type="primary">hisC</name>
    <name evidence="13" type="ORF">CCR82_14135</name>
</gene>
<comment type="caution">
    <text evidence="13">The sequence shown here is derived from an EMBL/GenBank/DDBJ whole genome shotgun (WGS) entry which is preliminary data.</text>
</comment>
<organism evidence="13 14">
    <name type="scientific">Halochromatium salexigens</name>
    <name type="common">Chromatium salexigens</name>
    <dbReference type="NCBI Taxonomy" id="49447"/>
    <lineage>
        <taxon>Bacteria</taxon>
        <taxon>Pseudomonadati</taxon>
        <taxon>Pseudomonadota</taxon>
        <taxon>Gammaproteobacteria</taxon>
        <taxon>Chromatiales</taxon>
        <taxon>Chromatiaceae</taxon>
        <taxon>Halochromatium</taxon>
    </lineage>
</organism>
<dbReference type="InterPro" id="IPR004839">
    <property type="entry name" value="Aminotransferase_I/II_large"/>
</dbReference>
<dbReference type="InterPro" id="IPR015421">
    <property type="entry name" value="PyrdxlP-dep_Trfase_major"/>
</dbReference>
<dbReference type="GO" id="GO:0000105">
    <property type="term" value="P:L-histidine biosynthetic process"/>
    <property type="evidence" value="ECO:0007669"/>
    <property type="project" value="UniProtKB-UniRule"/>
</dbReference>
<accession>A0AAJ0UIZ4</accession>
<comment type="cofactor">
    <cofactor evidence="1 11">
        <name>pyridoxal 5'-phosphate</name>
        <dbReference type="ChEBI" id="CHEBI:597326"/>
    </cofactor>
</comment>
<comment type="pathway">
    <text evidence="2 11">Amino-acid biosynthesis; L-histidine biosynthesis; L-histidine from 5-phospho-alpha-D-ribose 1-diphosphate: step 7/9.</text>
</comment>
<evidence type="ECO:0000256" key="9">
    <source>
        <dbReference type="ARBA" id="ARBA00023102"/>
    </source>
</evidence>
<evidence type="ECO:0000256" key="6">
    <source>
        <dbReference type="ARBA" id="ARBA00022605"/>
    </source>
</evidence>
<dbReference type="SUPFAM" id="SSF53383">
    <property type="entry name" value="PLP-dependent transferases"/>
    <property type="match status" value="1"/>
</dbReference>
<dbReference type="Pfam" id="PF00155">
    <property type="entry name" value="Aminotran_1_2"/>
    <property type="match status" value="1"/>
</dbReference>
<comment type="similarity">
    <text evidence="3 11">Belongs to the class-II pyridoxal-phosphate-dependent aminotransferase family. Histidinol-phosphate aminotransferase subfamily.</text>
</comment>